<feature type="domain" description="Phospholipid/glycerol acyltransferase" evidence="4">
    <location>
        <begin position="38"/>
        <end position="152"/>
    </location>
</feature>
<feature type="region of interest" description="Disordered" evidence="3">
    <location>
        <begin position="230"/>
        <end position="259"/>
    </location>
</feature>
<comment type="caution">
    <text evidence="5">The sequence shown here is derived from an EMBL/GenBank/DDBJ whole genome shotgun (WGS) entry which is preliminary data.</text>
</comment>
<evidence type="ECO:0000256" key="1">
    <source>
        <dbReference type="ARBA" id="ARBA00022679"/>
    </source>
</evidence>
<dbReference type="PANTHER" id="PTHR10434:SF55">
    <property type="entry name" value="POSSIBLE ACYLTRANSFERASE"/>
    <property type="match status" value="1"/>
</dbReference>
<proteinExistence type="predicted"/>
<dbReference type="PANTHER" id="PTHR10434">
    <property type="entry name" value="1-ACYL-SN-GLYCEROL-3-PHOSPHATE ACYLTRANSFERASE"/>
    <property type="match status" value="1"/>
</dbReference>
<dbReference type="GO" id="GO:0005886">
    <property type="term" value="C:plasma membrane"/>
    <property type="evidence" value="ECO:0007669"/>
    <property type="project" value="TreeGrafter"/>
</dbReference>
<dbReference type="Proteomes" id="UP001138997">
    <property type="component" value="Unassembled WGS sequence"/>
</dbReference>
<evidence type="ECO:0000259" key="4">
    <source>
        <dbReference type="SMART" id="SM00563"/>
    </source>
</evidence>
<dbReference type="GO" id="GO:0006654">
    <property type="term" value="P:phosphatidic acid biosynthetic process"/>
    <property type="evidence" value="ECO:0007669"/>
    <property type="project" value="TreeGrafter"/>
</dbReference>
<dbReference type="EMBL" id="JAJOMB010000034">
    <property type="protein sequence ID" value="MCD5316762.1"/>
    <property type="molecule type" value="Genomic_DNA"/>
</dbReference>
<evidence type="ECO:0000313" key="5">
    <source>
        <dbReference type="EMBL" id="MCD5316762.1"/>
    </source>
</evidence>
<sequence>MAELVYPPVITLARSVFAALGIRFTVEGAEHVPAEGGAVLASNHVSYLDFTFCGLLARPQRRLVRFMCKESVFRQPVAGQLMRGMHHIPVDRAAGAAALSHAVRALKEGEVVGLFPEATISRSYTLKEFKSGAARMAAEADVPIVPMAIWGGQRIYTKARKPDLGRGKAVMLKAGEPFRAEPGAGPMETTAELQRRVDVLLKDLQQRYPQEPADDADRWWLPAELGGSAPTLEEAKELDAAAAAEKAAKRREKLQKKRR</sequence>
<organism evidence="5 6">
    <name type="scientific">Kineosporia babensis</name>
    <dbReference type="NCBI Taxonomy" id="499548"/>
    <lineage>
        <taxon>Bacteria</taxon>
        <taxon>Bacillati</taxon>
        <taxon>Actinomycetota</taxon>
        <taxon>Actinomycetes</taxon>
        <taxon>Kineosporiales</taxon>
        <taxon>Kineosporiaceae</taxon>
        <taxon>Kineosporia</taxon>
    </lineage>
</organism>
<dbReference type="InterPro" id="IPR002123">
    <property type="entry name" value="Plipid/glycerol_acylTrfase"/>
</dbReference>
<dbReference type="AlphaFoldDB" id="A0A9X1NKN0"/>
<name>A0A9X1NKN0_9ACTN</name>
<keyword evidence="2 5" id="KW-0012">Acyltransferase</keyword>
<reference evidence="5" key="1">
    <citation type="submission" date="2021-11" db="EMBL/GenBank/DDBJ databases">
        <title>Streptomyces corallinus and Kineosporia corallina sp. nov., two new coral-derived marine actinobacteria.</title>
        <authorList>
            <person name="Buangrab K."/>
            <person name="Sutthacheep M."/>
            <person name="Yeemin T."/>
            <person name="Harunari E."/>
            <person name="Igarashi Y."/>
            <person name="Sripreechasak P."/>
            <person name="Kanchanasin P."/>
            <person name="Tanasupawat S."/>
            <person name="Phongsopitanun W."/>
        </authorList>
    </citation>
    <scope>NUCLEOTIDE SEQUENCE</scope>
    <source>
        <strain evidence="5">JCM 31032</strain>
    </source>
</reference>
<dbReference type="RefSeq" id="WP_231449614.1">
    <property type="nucleotide sequence ID" value="NZ_JAJOMB010000034.1"/>
</dbReference>
<dbReference type="Pfam" id="PF01553">
    <property type="entry name" value="Acyltransferase"/>
    <property type="match status" value="1"/>
</dbReference>
<evidence type="ECO:0000256" key="3">
    <source>
        <dbReference type="SAM" id="MobiDB-lite"/>
    </source>
</evidence>
<gene>
    <name evidence="5" type="ORF">LR394_38280</name>
</gene>
<evidence type="ECO:0000256" key="2">
    <source>
        <dbReference type="ARBA" id="ARBA00023315"/>
    </source>
</evidence>
<feature type="compositionally biased region" description="Basic residues" evidence="3">
    <location>
        <begin position="248"/>
        <end position="259"/>
    </location>
</feature>
<dbReference type="SMART" id="SM00563">
    <property type="entry name" value="PlsC"/>
    <property type="match status" value="1"/>
</dbReference>
<accession>A0A9X1NKN0</accession>
<keyword evidence="6" id="KW-1185">Reference proteome</keyword>
<protein>
    <submittedName>
        <fullName evidence="5">1-acyl-sn-glycerol-3-phosphate acyltransferase</fullName>
    </submittedName>
</protein>
<dbReference type="GO" id="GO:0003841">
    <property type="term" value="F:1-acylglycerol-3-phosphate O-acyltransferase activity"/>
    <property type="evidence" value="ECO:0007669"/>
    <property type="project" value="TreeGrafter"/>
</dbReference>
<evidence type="ECO:0000313" key="6">
    <source>
        <dbReference type="Proteomes" id="UP001138997"/>
    </source>
</evidence>
<keyword evidence="1" id="KW-0808">Transferase</keyword>
<dbReference type="CDD" id="cd07989">
    <property type="entry name" value="LPLAT_AGPAT-like"/>
    <property type="match status" value="1"/>
</dbReference>
<dbReference type="SUPFAM" id="SSF69593">
    <property type="entry name" value="Glycerol-3-phosphate (1)-acyltransferase"/>
    <property type="match status" value="1"/>
</dbReference>